<keyword evidence="5" id="KW-1185">Reference proteome</keyword>
<dbReference type="AlphaFoldDB" id="A0A5J5BFA4"/>
<keyword evidence="2" id="KW-0808">Transferase</keyword>
<dbReference type="GO" id="GO:0016758">
    <property type="term" value="F:hexosyltransferase activity"/>
    <property type="evidence" value="ECO:0007669"/>
    <property type="project" value="InterPro"/>
</dbReference>
<sequence length="290" mass="31489">MASFSQSSPTSKFSDLQNRTSLPLPTSIHLTFPPKPRNLRIICCLSINQTNNQNANAKNEISGDLRVIFAAGGTGGHIYPAVAIADELKIINPNTQILFIGTPTGMESTAIPSAGYDFASIPAAPLARPLFSPQNLFVLPYSLTKSVIESWRHLQNFDPHIVVGTGGYVSFPTCIAAALKGLKLVIQEQNSVPGIANWALSYLADKMLLERKNLFIIWQTGVEAFDEMESLVKNHSRLILTPFLHSMDLAYAAADLIISRAGAMTCYEILATGKPSILVVELSTDVLFLS</sequence>
<reference evidence="4 5" key="1">
    <citation type="submission" date="2019-09" db="EMBL/GenBank/DDBJ databases">
        <title>A chromosome-level genome assembly of the Chinese tupelo Nyssa sinensis.</title>
        <authorList>
            <person name="Yang X."/>
            <person name="Kang M."/>
            <person name="Yang Y."/>
            <person name="Xiong H."/>
            <person name="Wang M."/>
            <person name="Zhang Z."/>
            <person name="Wang Z."/>
            <person name="Wu H."/>
            <person name="Ma T."/>
            <person name="Liu J."/>
            <person name="Xi Z."/>
        </authorList>
    </citation>
    <scope>NUCLEOTIDE SEQUENCE [LARGE SCALE GENOMIC DNA]</scope>
    <source>
        <strain evidence="4">J267</strain>
        <tissue evidence="4">Leaf</tissue>
    </source>
</reference>
<keyword evidence="1" id="KW-0328">Glycosyltransferase</keyword>
<evidence type="ECO:0000313" key="4">
    <source>
        <dbReference type="EMBL" id="KAA8541296.1"/>
    </source>
</evidence>
<dbReference type="Gene3D" id="3.40.50.2000">
    <property type="entry name" value="Glycogen Phosphorylase B"/>
    <property type="match status" value="1"/>
</dbReference>
<dbReference type="Pfam" id="PF03033">
    <property type="entry name" value="Glyco_transf_28"/>
    <property type="match status" value="1"/>
</dbReference>
<organism evidence="4 5">
    <name type="scientific">Nyssa sinensis</name>
    <dbReference type="NCBI Taxonomy" id="561372"/>
    <lineage>
        <taxon>Eukaryota</taxon>
        <taxon>Viridiplantae</taxon>
        <taxon>Streptophyta</taxon>
        <taxon>Embryophyta</taxon>
        <taxon>Tracheophyta</taxon>
        <taxon>Spermatophyta</taxon>
        <taxon>Magnoliopsida</taxon>
        <taxon>eudicotyledons</taxon>
        <taxon>Gunneridae</taxon>
        <taxon>Pentapetalae</taxon>
        <taxon>asterids</taxon>
        <taxon>Cornales</taxon>
        <taxon>Nyssaceae</taxon>
        <taxon>Nyssa</taxon>
    </lineage>
</organism>
<evidence type="ECO:0000259" key="3">
    <source>
        <dbReference type="Pfam" id="PF03033"/>
    </source>
</evidence>
<dbReference type="InterPro" id="IPR004276">
    <property type="entry name" value="GlycoTrans_28_N"/>
</dbReference>
<name>A0A5J5BFA4_9ASTE</name>
<dbReference type="Proteomes" id="UP000325577">
    <property type="component" value="Linkage Group LG13"/>
</dbReference>
<gene>
    <name evidence="4" type="ORF">F0562_025259</name>
</gene>
<proteinExistence type="predicted"/>
<evidence type="ECO:0000256" key="1">
    <source>
        <dbReference type="ARBA" id="ARBA00022676"/>
    </source>
</evidence>
<dbReference type="CDD" id="cd03785">
    <property type="entry name" value="GT28_MurG"/>
    <property type="match status" value="1"/>
</dbReference>
<dbReference type="PANTHER" id="PTHR21015">
    <property type="entry name" value="UDP-N-ACETYLGLUCOSAMINE--N-ACETYLMURAMYL-(PENTAPEPTIDE) PYROPHOSPHORYL-UNDECAPRENOL N-ACETYLGLUCOSAMINE TRANSFERASE 1"/>
    <property type="match status" value="1"/>
</dbReference>
<dbReference type="EMBL" id="CM018036">
    <property type="protein sequence ID" value="KAA8541296.1"/>
    <property type="molecule type" value="Genomic_DNA"/>
</dbReference>
<evidence type="ECO:0000313" key="5">
    <source>
        <dbReference type="Proteomes" id="UP000325577"/>
    </source>
</evidence>
<dbReference type="OrthoDB" id="20273at2759"/>
<feature type="domain" description="Glycosyltransferase family 28 N-terminal" evidence="3">
    <location>
        <begin position="67"/>
        <end position="207"/>
    </location>
</feature>
<protein>
    <recommendedName>
        <fullName evidence="3">Glycosyltransferase family 28 N-terminal domain-containing protein</fullName>
    </recommendedName>
</protein>
<accession>A0A5J5BFA4</accession>
<dbReference type="GO" id="GO:0005975">
    <property type="term" value="P:carbohydrate metabolic process"/>
    <property type="evidence" value="ECO:0007669"/>
    <property type="project" value="InterPro"/>
</dbReference>
<evidence type="ECO:0000256" key="2">
    <source>
        <dbReference type="ARBA" id="ARBA00022679"/>
    </source>
</evidence>
<dbReference type="PANTHER" id="PTHR21015:SF22">
    <property type="entry name" value="GLYCOSYLTRANSFERASE"/>
    <property type="match status" value="1"/>
</dbReference>
<dbReference type="SUPFAM" id="SSF53756">
    <property type="entry name" value="UDP-Glycosyltransferase/glycogen phosphorylase"/>
    <property type="match status" value="1"/>
</dbReference>